<keyword evidence="2" id="KW-0378">Hydrolase</keyword>
<dbReference type="EMBL" id="CP010411">
    <property type="protein sequence ID" value="ALE08947.1"/>
    <property type="molecule type" value="Genomic_DNA"/>
</dbReference>
<dbReference type="PATRIC" id="fig|1682.24.peg.872"/>
<dbReference type="Gene3D" id="3.40.1360.10">
    <property type="match status" value="1"/>
</dbReference>
<dbReference type="CDD" id="cd01029">
    <property type="entry name" value="TOPRIM_primases"/>
    <property type="match status" value="1"/>
</dbReference>
<feature type="region of interest" description="Disordered" evidence="1">
    <location>
        <begin position="14"/>
        <end position="39"/>
    </location>
</feature>
<dbReference type="GO" id="GO:0004386">
    <property type="term" value="F:helicase activity"/>
    <property type="evidence" value="ECO:0007669"/>
    <property type="project" value="UniProtKB-KW"/>
</dbReference>
<evidence type="ECO:0000313" key="3">
    <source>
        <dbReference type="Proteomes" id="UP000067206"/>
    </source>
</evidence>
<keyword evidence="2" id="KW-0347">Helicase</keyword>
<dbReference type="AlphaFoldDB" id="A0A0M4M2H5"/>
<feature type="compositionally biased region" description="Polar residues" evidence="1">
    <location>
        <begin position="471"/>
        <end position="482"/>
    </location>
</feature>
<accession>A0A0M4M2H5</accession>
<dbReference type="Proteomes" id="UP000067206">
    <property type="component" value="Chromosome"/>
</dbReference>
<name>A0A0M4M2H5_BIFLI</name>
<feature type="compositionally biased region" description="Basic and acidic residues" evidence="1">
    <location>
        <begin position="14"/>
        <end position="30"/>
    </location>
</feature>
<proteinExistence type="predicted"/>
<sequence>MATSYERVLEAARRYSRDPRLQELPRDTSGRQHAQCSCPAHDGDGGTSLHITYDQSNGKTMLHCFGAEHCDAASIAGALGLKIIDLFDQQSGPQGHADYSGYNSYSCDSRLTAADLAAIRHANVTNAPLLSRNETTTITPAHTENSAEIRQQYEMPEPYLEPLALGRSPMFAAICAAIAVQPNTGLLHGTCPNCGAADSLTVLYSPLESATLLRCSTCQADDVLNALNAPATLARSNGYEAMIYDSERGTAYEYADGLIVRRSPTKRISQSGNTAGKHPLWMAADAKRAVASGKPVYLIEGEKDAGTLRALGYAAVTASGGGGNFAAKLDLDSACLALSGADVVAIMDKDDTGTRWKEQVAQTLTPFVRSLTFIQAAGEAHDASDAAMSGLEFEILPSESSQPESELKTELTPRAYSLTRLADVEPERPLWLWPGHHPRLLRPQQGAHTGWLVLGCAVVQSNQRSERRVQQAASSGRQTTPKATAGKQEVRQHVVVAVAGLCGSSESGEL</sequence>
<evidence type="ECO:0000256" key="1">
    <source>
        <dbReference type="SAM" id="MobiDB-lite"/>
    </source>
</evidence>
<keyword evidence="2" id="KW-0067">ATP-binding</keyword>
<feature type="region of interest" description="Disordered" evidence="1">
    <location>
        <begin position="465"/>
        <end position="488"/>
    </location>
</feature>
<organism evidence="2 3">
    <name type="scientific">Bifidobacterium longum subsp. infantis</name>
    <dbReference type="NCBI Taxonomy" id="1682"/>
    <lineage>
        <taxon>Bacteria</taxon>
        <taxon>Bacillati</taxon>
        <taxon>Actinomycetota</taxon>
        <taxon>Actinomycetes</taxon>
        <taxon>Bifidobacteriales</taxon>
        <taxon>Bifidobacteriaceae</taxon>
        <taxon>Bifidobacterium</taxon>
    </lineage>
</organism>
<keyword evidence="2" id="KW-0547">Nucleotide-binding</keyword>
<dbReference type="RefSeq" id="WP_231691853.1">
    <property type="nucleotide sequence ID" value="NZ_CALNDC010000004.1"/>
</dbReference>
<evidence type="ECO:0000313" key="2">
    <source>
        <dbReference type="EMBL" id="ALE08947.1"/>
    </source>
</evidence>
<protein>
    <submittedName>
        <fullName evidence="2">DnaB-like helicase C-terminal domain protein</fullName>
    </submittedName>
</protein>
<reference evidence="2 3" key="1">
    <citation type="submission" date="2014-12" db="EMBL/GenBank/DDBJ databases">
        <title>Complete genome sequence of Bifidobacterium longum subsp. infantis BT1.</title>
        <authorList>
            <person name="Kim J.F."/>
            <person name="Kwak M.-J."/>
        </authorList>
    </citation>
    <scope>NUCLEOTIDE SEQUENCE [LARGE SCALE GENOMIC DNA]</scope>
    <source>
        <strain evidence="2 3">BT1</strain>
    </source>
</reference>
<dbReference type="InterPro" id="IPR034154">
    <property type="entry name" value="TOPRIM_DnaG/twinkle"/>
</dbReference>
<gene>
    <name evidence="2" type="ORF">RY67_900</name>
</gene>